<evidence type="ECO:0000313" key="4">
    <source>
        <dbReference type="EMBL" id="TNM66704.1"/>
    </source>
</evidence>
<comment type="similarity">
    <text evidence="2">Belongs to the virb1 family.</text>
</comment>
<dbReference type="EMBL" id="VDMN01000001">
    <property type="protein sequence ID" value="TNM66704.1"/>
    <property type="molecule type" value="Genomic_DNA"/>
</dbReference>
<dbReference type="PANTHER" id="PTHR37423:SF2">
    <property type="entry name" value="MEMBRANE-BOUND LYTIC MUREIN TRANSGLYCOSYLASE C"/>
    <property type="match status" value="1"/>
</dbReference>
<keyword evidence="5" id="KW-1185">Reference proteome</keyword>
<dbReference type="Proteomes" id="UP000311605">
    <property type="component" value="Unassembled WGS sequence"/>
</dbReference>
<evidence type="ECO:0000256" key="2">
    <source>
        <dbReference type="ARBA" id="ARBA00009387"/>
    </source>
</evidence>
<dbReference type="SUPFAM" id="SSF53955">
    <property type="entry name" value="Lysozyme-like"/>
    <property type="match status" value="1"/>
</dbReference>
<name>A0A5C4XVI4_9HYPH</name>
<comment type="caution">
    <text evidence="4">The sequence shown here is derived from an EMBL/GenBank/DDBJ whole genome shotgun (WGS) entry which is preliminary data.</text>
</comment>
<dbReference type="OrthoDB" id="9801695at2"/>
<dbReference type="InterPro" id="IPR023346">
    <property type="entry name" value="Lysozyme-like_dom_sf"/>
</dbReference>
<sequence length="284" mass="30205">MMERPAYADVLKHHYSDTNDPSFVLTPPALTNHYAPIRRAGSAVQLDKAEFSRPNGRRGARPEDTISVTPTVAQAQAAMIKNADVGANGTVGAADVDALPIAAASLPPLCGPSGLSSTEIAELIVETAREQKIDENLALAIAFVESGFDRQRNSPKGARGVMQLMPATAARFGVSDVCDPHANIAGGTHYLRVLHEEFGNPLIVAAAYNAGEARIYEYGGIPPFAETVSYVAKVINYQLGFGMPQIGKTKLFRRLPRHVDEGAPKTGVLPVSKGGKFTGGVMHF</sequence>
<evidence type="ECO:0000259" key="3">
    <source>
        <dbReference type="Pfam" id="PF01464"/>
    </source>
</evidence>
<evidence type="ECO:0000313" key="5">
    <source>
        <dbReference type="Proteomes" id="UP000311605"/>
    </source>
</evidence>
<dbReference type="CDD" id="cd00254">
    <property type="entry name" value="LT-like"/>
    <property type="match status" value="1"/>
</dbReference>
<dbReference type="Pfam" id="PF01464">
    <property type="entry name" value="SLT"/>
    <property type="match status" value="1"/>
</dbReference>
<gene>
    <name evidence="4" type="ORF">FHP24_03220</name>
</gene>
<evidence type="ECO:0000256" key="1">
    <source>
        <dbReference type="ARBA" id="ARBA00007734"/>
    </source>
</evidence>
<dbReference type="AlphaFoldDB" id="A0A5C4XVI4"/>
<feature type="domain" description="Transglycosylase SLT" evidence="3">
    <location>
        <begin position="123"/>
        <end position="218"/>
    </location>
</feature>
<dbReference type="PANTHER" id="PTHR37423">
    <property type="entry name" value="SOLUBLE LYTIC MUREIN TRANSGLYCOSYLASE-RELATED"/>
    <property type="match status" value="1"/>
</dbReference>
<accession>A0A5C4XVI4</accession>
<protein>
    <submittedName>
        <fullName evidence="4">Lytic transglycosylase domain-containing protein</fullName>
    </submittedName>
</protein>
<comment type="similarity">
    <text evidence="1">Belongs to the transglycosylase Slt family.</text>
</comment>
<dbReference type="Gene3D" id="1.10.530.10">
    <property type="match status" value="1"/>
</dbReference>
<reference evidence="4 5" key="1">
    <citation type="submission" date="2019-06" db="EMBL/GenBank/DDBJ databases">
        <title>The draft genome of Rhizobium smilacinae PTYR-5.</title>
        <authorList>
            <person name="Liu L."/>
            <person name="Li L."/>
            <person name="Zhang X."/>
        </authorList>
    </citation>
    <scope>NUCLEOTIDE SEQUENCE [LARGE SCALE GENOMIC DNA]</scope>
    <source>
        <strain evidence="4 5">PTYR-5</strain>
    </source>
</reference>
<dbReference type="InterPro" id="IPR008258">
    <property type="entry name" value="Transglycosylase_SLT_dom_1"/>
</dbReference>
<organism evidence="4 5">
    <name type="scientific">Aliirhizobium smilacinae</name>
    <dbReference type="NCBI Taxonomy" id="1395944"/>
    <lineage>
        <taxon>Bacteria</taxon>
        <taxon>Pseudomonadati</taxon>
        <taxon>Pseudomonadota</taxon>
        <taxon>Alphaproteobacteria</taxon>
        <taxon>Hyphomicrobiales</taxon>
        <taxon>Rhizobiaceae</taxon>
        <taxon>Aliirhizobium</taxon>
    </lineage>
</organism>
<proteinExistence type="inferred from homology"/>